<dbReference type="EMBL" id="JANAVB010028397">
    <property type="protein sequence ID" value="KAJ6816223.1"/>
    <property type="molecule type" value="Genomic_DNA"/>
</dbReference>
<sequence length="201" mass="22077">MIVPSTLHQCFKYVDKYGFVKTEFADIDPFKGVESYYSDSCLYKKSKRHLDERNEQASTETATGSEGPLTIHLQASKSGKSVPLAATLRKDAISLSAQEEQMIIRMPRSGQVLRPTTGPLTIRLPRVSQPQTGKLNPSDKPLTIHLPKKGHHPDARSDTFSEPATPRSTLSAKLGVASLPTTPCFAPSTELLTIKLPRSFS</sequence>
<proteinExistence type="predicted"/>
<organism evidence="2 3">
    <name type="scientific">Iris pallida</name>
    <name type="common">Sweet iris</name>
    <dbReference type="NCBI Taxonomy" id="29817"/>
    <lineage>
        <taxon>Eukaryota</taxon>
        <taxon>Viridiplantae</taxon>
        <taxon>Streptophyta</taxon>
        <taxon>Embryophyta</taxon>
        <taxon>Tracheophyta</taxon>
        <taxon>Spermatophyta</taxon>
        <taxon>Magnoliopsida</taxon>
        <taxon>Liliopsida</taxon>
        <taxon>Asparagales</taxon>
        <taxon>Iridaceae</taxon>
        <taxon>Iridoideae</taxon>
        <taxon>Irideae</taxon>
        <taxon>Iris</taxon>
    </lineage>
</organism>
<reference evidence="2" key="1">
    <citation type="journal article" date="2023" name="GigaByte">
        <title>Genome assembly of the bearded iris, Iris pallida Lam.</title>
        <authorList>
            <person name="Bruccoleri R.E."/>
            <person name="Oakeley E.J."/>
            <person name="Faust A.M.E."/>
            <person name="Altorfer M."/>
            <person name="Dessus-Babus S."/>
            <person name="Burckhardt D."/>
            <person name="Oertli M."/>
            <person name="Naumann U."/>
            <person name="Petersen F."/>
            <person name="Wong J."/>
        </authorList>
    </citation>
    <scope>NUCLEOTIDE SEQUENCE</scope>
    <source>
        <strain evidence="2">GSM-AAB239-AS_SAM_17_03QT</strain>
    </source>
</reference>
<dbReference type="AlphaFoldDB" id="A0AAX6FIY3"/>
<evidence type="ECO:0000313" key="2">
    <source>
        <dbReference type="EMBL" id="KAJ6816223.1"/>
    </source>
</evidence>
<gene>
    <name evidence="2" type="ORF">M6B38_417765</name>
</gene>
<evidence type="ECO:0000256" key="1">
    <source>
        <dbReference type="SAM" id="MobiDB-lite"/>
    </source>
</evidence>
<feature type="region of interest" description="Disordered" evidence="1">
    <location>
        <begin position="126"/>
        <end position="167"/>
    </location>
</feature>
<keyword evidence="3" id="KW-1185">Reference proteome</keyword>
<dbReference type="Proteomes" id="UP001140949">
    <property type="component" value="Unassembled WGS sequence"/>
</dbReference>
<name>A0AAX6FIY3_IRIPA</name>
<reference evidence="2" key="2">
    <citation type="submission" date="2023-04" db="EMBL/GenBank/DDBJ databases">
        <authorList>
            <person name="Bruccoleri R.E."/>
            <person name="Oakeley E.J."/>
            <person name="Faust A.-M."/>
            <person name="Dessus-Babus S."/>
            <person name="Altorfer M."/>
            <person name="Burckhardt D."/>
            <person name="Oertli M."/>
            <person name="Naumann U."/>
            <person name="Petersen F."/>
            <person name="Wong J."/>
        </authorList>
    </citation>
    <scope>NUCLEOTIDE SEQUENCE</scope>
    <source>
        <strain evidence="2">GSM-AAB239-AS_SAM_17_03QT</strain>
        <tissue evidence="2">Leaf</tissue>
    </source>
</reference>
<comment type="caution">
    <text evidence="2">The sequence shown here is derived from an EMBL/GenBank/DDBJ whole genome shotgun (WGS) entry which is preliminary data.</text>
</comment>
<evidence type="ECO:0000313" key="3">
    <source>
        <dbReference type="Proteomes" id="UP001140949"/>
    </source>
</evidence>
<accession>A0AAX6FIY3</accession>
<protein>
    <submittedName>
        <fullName evidence="2">Uncharacterized protein</fullName>
    </submittedName>
</protein>